<dbReference type="SMART" id="SM00345">
    <property type="entry name" value="HTH_GNTR"/>
    <property type="match status" value="1"/>
</dbReference>
<dbReference type="GO" id="GO:0003700">
    <property type="term" value="F:DNA-binding transcription factor activity"/>
    <property type="evidence" value="ECO:0007669"/>
    <property type="project" value="InterPro"/>
</dbReference>
<dbReference type="InterPro" id="IPR036388">
    <property type="entry name" value="WH-like_DNA-bd_sf"/>
</dbReference>
<dbReference type="CDD" id="cd07377">
    <property type="entry name" value="WHTH_GntR"/>
    <property type="match status" value="1"/>
</dbReference>
<evidence type="ECO:0000259" key="4">
    <source>
        <dbReference type="PROSITE" id="PS50949"/>
    </source>
</evidence>
<keyword evidence="6" id="KW-1185">Reference proteome</keyword>
<dbReference type="Pfam" id="PF07702">
    <property type="entry name" value="UTRA"/>
    <property type="match status" value="1"/>
</dbReference>
<evidence type="ECO:0000256" key="1">
    <source>
        <dbReference type="ARBA" id="ARBA00023015"/>
    </source>
</evidence>
<name>A0A371JUT5_9FLAO</name>
<dbReference type="GO" id="GO:0045892">
    <property type="term" value="P:negative regulation of DNA-templated transcription"/>
    <property type="evidence" value="ECO:0007669"/>
    <property type="project" value="TreeGrafter"/>
</dbReference>
<dbReference type="InterPro" id="IPR036390">
    <property type="entry name" value="WH_DNA-bd_sf"/>
</dbReference>
<dbReference type="OrthoDB" id="9815017at2"/>
<dbReference type="SMART" id="SM00866">
    <property type="entry name" value="UTRA"/>
    <property type="match status" value="1"/>
</dbReference>
<gene>
    <name evidence="5" type="ORF">DX873_05290</name>
</gene>
<dbReference type="SUPFAM" id="SSF46785">
    <property type="entry name" value="Winged helix' DNA-binding domain"/>
    <property type="match status" value="1"/>
</dbReference>
<dbReference type="GO" id="GO:0003677">
    <property type="term" value="F:DNA binding"/>
    <property type="evidence" value="ECO:0007669"/>
    <property type="project" value="UniProtKB-KW"/>
</dbReference>
<keyword evidence="3" id="KW-0804">Transcription</keyword>
<dbReference type="RefSeq" id="WP_116183454.1">
    <property type="nucleotide sequence ID" value="NZ_QTJX01000001.1"/>
</dbReference>
<dbReference type="Gene3D" id="1.10.10.10">
    <property type="entry name" value="Winged helix-like DNA-binding domain superfamily/Winged helix DNA-binding domain"/>
    <property type="match status" value="1"/>
</dbReference>
<dbReference type="Pfam" id="PF00392">
    <property type="entry name" value="GntR"/>
    <property type="match status" value="1"/>
</dbReference>
<accession>A0A371JUT5</accession>
<dbReference type="InterPro" id="IPR028978">
    <property type="entry name" value="Chorismate_lyase_/UTRA_dom_sf"/>
</dbReference>
<dbReference type="PROSITE" id="PS50949">
    <property type="entry name" value="HTH_GNTR"/>
    <property type="match status" value="1"/>
</dbReference>
<reference evidence="5 6" key="1">
    <citation type="submission" date="2018-08" db="EMBL/GenBank/DDBJ databases">
        <title>Muricauda nanhaiensis sp. nov., isolated from seawater of the South China Sea.</title>
        <authorList>
            <person name="Dang Y."/>
        </authorList>
    </citation>
    <scope>NUCLEOTIDE SEQUENCE [LARGE SCALE GENOMIC DNA]</scope>
    <source>
        <strain evidence="5 6">SM1704</strain>
    </source>
</reference>
<dbReference type="PANTHER" id="PTHR44846:SF1">
    <property type="entry name" value="MANNOSYL-D-GLYCERATE TRANSPORT_METABOLISM SYSTEM REPRESSOR MNGR-RELATED"/>
    <property type="match status" value="1"/>
</dbReference>
<dbReference type="AlphaFoldDB" id="A0A371JUT5"/>
<evidence type="ECO:0000313" key="6">
    <source>
        <dbReference type="Proteomes" id="UP000261828"/>
    </source>
</evidence>
<dbReference type="Proteomes" id="UP000261828">
    <property type="component" value="Unassembled WGS sequence"/>
</dbReference>
<organism evidence="5 6">
    <name type="scientific">Flagellimonas nanhaiensis</name>
    <dbReference type="NCBI Taxonomy" id="2292706"/>
    <lineage>
        <taxon>Bacteria</taxon>
        <taxon>Pseudomonadati</taxon>
        <taxon>Bacteroidota</taxon>
        <taxon>Flavobacteriia</taxon>
        <taxon>Flavobacteriales</taxon>
        <taxon>Flavobacteriaceae</taxon>
        <taxon>Flagellimonas</taxon>
    </lineage>
</organism>
<dbReference type="SUPFAM" id="SSF64288">
    <property type="entry name" value="Chorismate lyase-like"/>
    <property type="match status" value="1"/>
</dbReference>
<dbReference type="InterPro" id="IPR000524">
    <property type="entry name" value="Tscrpt_reg_HTH_GntR"/>
</dbReference>
<dbReference type="InterPro" id="IPR050679">
    <property type="entry name" value="Bact_HTH_transcr_reg"/>
</dbReference>
<dbReference type="PANTHER" id="PTHR44846">
    <property type="entry name" value="MANNOSYL-D-GLYCERATE TRANSPORT/METABOLISM SYSTEM REPRESSOR MNGR-RELATED"/>
    <property type="match status" value="1"/>
</dbReference>
<feature type="domain" description="HTH gntR-type" evidence="4">
    <location>
        <begin position="9"/>
        <end position="77"/>
    </location>
</feature>
<protein>
    <submittedName>
        <fullName evidence="5">GntR family transcriptional regulator</fullName>
    </submittedName>
</protein>
<keyword evidence="1" id="KW-0805">Transcription regulation</keyword>
<evidence type="ECO:0000256" key="2">
    <source>
        <dbReference type="ARBA" id="ARBA00023125"/>
    </source>
</evidence>
<evidence type="ECO:0000313" key="5">
    <source>
        <dbReference type="EMBL" id="RDY61574.1"/>
    </source>
</evidence>
<comment type="caution">
    <text evidence="5">The sequence shown here is derived from an EMBL/GenBank/DDBJ whole genome shotgun (WGS) entry which is preliminary data.</text>
</comment>
<dbReference type="Gene3D" id="3.40.1410.10">
    <property type="entry name" value="Chorismate lyase-like"/>
    <property type="match status" value="1"/>
</dbReference>
<sequence length="242" mass="27836">MNIDHTSSVPLHAQVEQLLRELIKEERYIQGEPLPKEVDLSKLLGVARNTIRQATNKLVYENAIVRKKGVGTFVVPNSLSTKLDNWSSFTAEMTQMGVQLKTYRMEASFVKADVELSKVLNIKEDKEVLELTRLRGDEDGPFVLFYSYFHPRVGLTGKEDFSKPLYQILETDYATRAVTSQEEIKAIAADEFLSQELQIPFGAPLLLRIRKVLDPGNRIIEYNLCYYRSDKFTYTIDIHRNQ</sequence>
<evidence type="ECO:0000256" key="3">
    <source>
        <dbReference type="ARBA" id="ARBA00023163"/>
    </source>
</evidence>
<proteinExistence type="predicted"/>
<dbReference type="InterPro" id="IPR011663">
    <property type="entry name" value="UTRA"/>
</dbReference>
<keyword evidence="2" id="KW-0238">DNA-binding</keyword>
<dbReference type="EMBL" id="QTJX01000001">
    <property type="protein sequence ID" value="RDY61574.1"/>
    <property type="molecule type" value="Genomic_DNA"/>
</dbReference>